<protein>
    <submittedName>
        <fullName evidence="1">Uncharacterized protein</fullName>
    </submittedName>
</protein>
<evidence type="ECO:0000313" key="2">
    <source>
        <dbReference type="Proteomes" id="UP001150941"/>
    </source>
</evidence>
<dbReference type="GeneID" id="83207197"/>
<proteinExistence type="predicted"/>
<dbReference type="OrthoDB" id="4199986at2759"/>
<organism evidence="1 2">
    <name type="scientific">Penicillium chermesinum</name>
    <dbReference type="NCBI Taxonomy" id="63820"/>
    <lineage>
        <taxon>Eukaryota</taxon>
        <taxon>Fungi</taxon>
        <taxon>Dikarya</taxon>
        <taxon>Ascomycota</taxon>
        <taxon>Pezizomycotina</taxon>
        <taxon>Eurotiomycetes</taxon>
        <taxon>Eurotiomycetidae</taxon>
        <taxon>Eurotiales</taxon>
        <taxon>Aspergillaceae</taxon>
        <taxon>Penicillium</taxon>
    </lineage>
</organism>
<evidence type="ECO:0000313" key="1">
    <source>
        <dbReference type="EMBL" id="KAJ5214919.1"/>
    </source>
</evidence>
<reference evidence="1" key="1">
    <citation type="submission" date="2022-11" db="EMBL/GenBank/DDBJ databases">
        <authorList>
            <person name="Petersen C."/>
        </authorList>
    </citation>
    <scope>NUCLEOTIDE SEQUENCE</scope>
    <source>
        <strain evidence="1">IBT 19713</strain>
    </source>
</reference>
<keyword evidence="2" id="KW-1185">Reference proteome</keyword>
<gene>
    <name evidence="1" type="ORF">N7468_010598</name>
</gene>
<dbReference type="EMBL" id="JAPQKS010000009">
    <property type="protein sequence ID" value="KAJ5214919.1"/>
    <property type="molecule type" value="Genomic_DNA"/>
</dbReference>
<dbReference type="AlphaFoldDB" id="A0A9W9N7X5"/>
<sequence length="108" mass="12274">MADSKPVFSPACPIPYVFQPAERIQQLKDYLQTEWGQIQRVNAEALIRMYESGELGPRQMGDPHVYLLDGKRVDKTLFEDKAMSANSLKWIEGIYQGMTQGRGIQAII</sequence>
<name>A0A9W9N7X5_9EURO</name>
<dbReference type="RefSeq" id="XP_058325416.1">
    <property type="nucleotide sequence ID" value="XM_058479893.1"/>
</dbReference>
<dbReference type="Proteomes" id="UP001150941">
    <property type="component" value="Unassembled WGS sequence"/>
</dbReference>
<accession>A0A9W9N7X5</accession>
<comment type="caution">
    <text evidence="1">The sequence shown here is derived from an EMBL/GenBank/DDBJ whole genome shotgun (WGS) entry which is preliminary data.</text>
</comment>
<reference evidence="1" key="2">
    <citation type="journal article" date="2023" name="IMA Fungus">
        <title>Comparative genomic study of the Penicillium genus elucidates a diverse pangenome and 15 lateral gene transfer events.</title>
        <authorList>
            <person name="Petersen C."/>
            <person name="Sorensen T."/>
            <person name="Nielsen M.R."/>
            <person name="Sondergaard T.E."/>
            <person name="Sorensen J.L."/>
            <person name="Fitzpatrick D.A."/>
            <person name="Frisvad J.C."/>
            <person name="Nielsen K.L."/>
        </authorList>
    </citation>
    <scope>NUCLEOTIDE SEQUENCE</scope>
    <source>
        <strain evidence="1">IBT 19713</strain>
    </source>
</reference>